<reference evidence="14 15" key="2">
    <citation type="submission" date="2018-11" db="EMBL/GenBank/DDBJ databases">
        <authorList>
            <consortium name="Pathogen Informatics"/>
        </authorList>
    </citation>
    <scope>NUCLEOTIDE SEQUENCE [LARGE SCALE GENOMIC DNA]</scope>
</reference>
<dbReference type="GO" id="GO:0051028">
    <property type="term" value="P:mRNA transport"/>
    <property type="evidence" value="ECO:0007669"/>
    <property type="project" value="UniProtKB-KW"/>
</dbReference>
<keyword evidence="11 13" id="KW-0206">Cytoskeleton</keyword>
<comment type="subcellular location">
    <subcellularLocation>
        <location evidence="2 13">Cytoplasm</location>
        <location evidence="2 13">Cytoskeleton</location>
    </subcellularLocation>
    <subcellularLocation>
        <location evidence="1">Nucleus</location>
    </subcellularLocation>
</comment>
<evidence type="ECO:0000313" key="14">
    <source>
        <dbReference type="EMBL" id="VDK39318.1"/>
    </source>
</evidence>
<dbReference type="GO" id="GO:0005634">
    <property type="term" value="C:nucleus"/>
    <property type="evidence" value="ECO:0007669"/>
    <property type="project" value="UniProtKB-SubCell"/>
</dbReference>
<evidence type="ECO:0000256" key="5">
    <source>
        <dbReference type="ARBA" id="ARBA00022490"/>
    </source>
</evidence>
<comment type="similarity">
    <text evidence="3 13">Belongs to the dynein light chain family.</text>
</comment>
<dbReference type="GO" id="GO:0005874">
    <property type="term" value="C:microtubule"/>
    <property type="evidence" value="ECO:0007669"/>
    <property type="project" value="UniProtKB-KW"/>
</dbReference>
<dbReference type="FunFam" id="3.30.740.10:FF:000005">
    <property type="entry name" value="Dynein light chain"/>
    <property type="match status" value="1"/>
</dbReference>
<dbReference type="GO" id="GO:0045505">
    <property type="term" value="F:dynein intermediate chain binding"/>
    <property type="evidence" value="ECO:0007669"/>
    <property type="project" value="TreeGrafter"/>
</dbReference>
<dbReference type="PANTHER" id="PTHR11886:SF35">
    <property type="entry name" value="DYNEIN LIGHT CHAIN"/>
    <property type="match status" value="1"/>
</dbReference>
<keyword evidence="12" id="KW-0539">Nucleus</keyword>
<evidence type="ECO:0000256" key="2">
    <source>
        <dbReference type="ARBA" id="ARBA00004245"/>
    </source>
</evidence>
<keyword evidence="7" id="KW-0509">mRNA transport</keyword>
<keyword evidence="15" id="KW-1185">Reference proteome</keyword>
<dbReference type="WBParaSite" id="TASK_0000796101-mRNA-1">
    <property type="protein sequence ID" value="TASK_0000796101-mRNA-1"/>
    <property type="gene ID" value="TASK_0000796101"/>
</dbReference>
<dbReference type="Pfam" id="PF01221">
    <property type="entry name" value="Dynein_light"/>
    <property type="match status" value="2"/>
</dbReference>
<evidence type="ECO:0000256" key="8">
    <source>
        <dbReference type="ARBA" id="ARBA00022927"/>
    </source>
</evidence>
<evidence type="ECO:0000313" key="16">
    <source>
        <dbReference type="WBParaSite" id="TASK_0000796101-mRNA-1"/>
    </source>
</evidence>
<gene>
    <name evidence="14" type="ORF">TASK_LOCUS7962</name>
</gene>
<evidence type="ECO:0000256" key="3">
    <source>
        <dbReference type="ARBA" id="ARBA00010156"/>
    </source>
</evidence>
<evidence type="ECO:0000313" key="15">
    <source>
        <dbReference type="Proteomes" id="UP000282613"/>
    </source>
</evidence>
<dbReference type="PANTHER" id="PTHR11886">
    <property type="entry name" value="DYNEIN LIGHT CHAIN"/>
    <property type="match status" value="1"/>
</dbReference>
<dbReference type="FunFam" id="3.30.740.10:FF:000001">
    <property type="entry name" value="Dynein light chain"/>
    <property type="match status" value="1"/>
</dbReference>
<dbReference type="Proteomes" id="UP000282613">
    <property type="component" value="Unassembled WGS sequence"/>
</dbReference>
<dbReference type="GO" id="GO:0005868">
    <property type="term" value="C:cytoplasmic dynein complex"/>
    <property type="evidence" value="ECO:0007669"/>
    <property type="project" value="TreeGrafter"/>
</dbReference>
<dbReference type="STRING" id="60517.A0A0R3WBE7"/>
<dbReference type="Gene3D" id="3.30.740.10">
    <property type="entry name" value="Protein Inhibitor Of Neuronal Nitric Oxide Synthase"/>
    <property type="match status" value="2"/>
</dbReference>
<dbReference type="InterPro" id="IPR037177">
    <property type="entry name" value="DLC_sf"/>
</dbReference>
<evidence type="ECO:0000256" key="12">
    <source>
        <dbReference type="ARBA" id="ARBA00023242"/>
    </source>
</evidence>
<dbReference type="OrthoDB" id="10033309at2759"/>
<dbReference type="SUPFAM" id="SSF54648">
    <property type="entry name" value="DLC"/>
    <property type="match status" value="2"/>
</dbReference>
<sequence length="175" mass="20100">MHGAMNTSKAVVKNADMSESMQQRAVDCAKEAMDQYNIEKDIAAHVKKTFDREYGPTWHCIVGRNFGSYVTHEARHFIYFYMGQVAILLYKSGKAVIKNADMSVDMQKRSLDCARDAMSQFTVAKEIAAYIKKEFDSKYGPVWHCVVGHHFGRLDDYTTYFFHYSGLPSPIYFSF</sequence>
<dbReference type="GO" id="GO:0015031">
    <property type="term" value="P:protein transport"/>
    <property type="evidence" value="ECO:0007669"/>
    <property type="project" value="UniProtKB-KW"/>
</dbReference>
<reference evidence="16" key="1">
    <citation type="submission" date="2016-03" db="UniProtKB">
        <authorList>
            <consortium name="WormBaseParasite"/>
        </authorList>
    </citation>
    <scope>IDENTIFICATION</scope>
</reference>
<evidence type="ECO:0000256" key="1">
    <source>
        <dbReference type="ARBA" id="ARBA00004123"/>
    </source>
</evidence>
<keyword evidence="4" id="KW-0813">Transport</keyword>
<dbReference type="CDD" id="cd21452">
    <property type="entry name" value="DLC-like_DYNLL1_DYNLL2"/>
    <property type="match status" value="1"/>
</dbReference>
<dbReference type="EMBL" id="UYRS01018706">
    <property type="protein sequence ID" value="VDK39318.1"/>
    <property type="molecule type" value="Genomic_DNA"/>
</dbReference>
<keyword evidence="8" id="KW-0653">Protein transport</keyword>
<evidence type="ECO:0000256" key="11">
    <source>
        <dbReference type="ARBA" id="ARBA00023212"/>
    </source>
</evidence>
<accession>A0A0R3WBE7</accession>
<dbReference type="PROSITE" id="PS01239">
    <property type="entry name" value="DYNEIN_LIGHT_1"/>
    <property type="match status" value="1"/>
</dbReference>
<evidence type="ECO:0000256" key="4">
    <source>
        <dbReference type="ARBA" id="ARBA00022448"/>
    </source>
</evidence>
<keyword evidence="10 13" id="KW-0505">Motor protein</keyword>
<proteinExistence type="inferred from homology"/>
<organism evidence="16">
    <name type="scientific">Taenia asiatica</name>
    <name type="common">Asian tapeworm</name>
    <dbReference type="NCBI Taxonomy" id="60517"/>
    <lineage>
        <taxon>Eukaryota</taxon>
        <taxon>Metazoa</taxon>
        <taxon>Spiralia</taxon>
        <taxon>Lophotrochozoa</taxon>
        <taxon>Platyhelminthes</taxon>
        <taxon>Cestoda</taxon>
        <taxon>Eucestoda</taxon>
        <taxon>Cyclophyllidea</taxon>
        <taxon>Taeniidae</taxon>
        <taxon>Taenia</taxon>
    </lineage>
</organism>
<evidence type="ECO:0000256" key="7">
    <source>
        <dbReference type="ARBA" id="ARBA00022816"/>
    </source>
</evidence>
<dbReference type="InterPro" id="IPR019763">
    <property type="entry name" value="Dynein_light_1/2_CS"/>
</dbReference>
<dbReference type="SMART" id="SM01375">
    <property type="entry name" value="Dynein_light"/>
    <property type="match status" value="2"/>
</dbReference>
<keyword evidence="5 13" id="KW-0963">Cytoplasm</keyword>
<keyword evidence="9 13" id="KW-0243">Dynein</keyword>
<keyword evidence="6 13" id="KW-0493">Microtubule</keyword>
<evidence type="ECO:0000256" key="10">
    <source>
        <dbReference type="ARBA" id="ARBA00023175"/>
    </source>
</evidence>
<evidence type="ECO:0000256" key="6">
    <source>
        <dbReference type="ARBA" id="ARBA00022701"/>
    </source>
</evidence>
<name>A0A0R3WBE7_TAEAS</name>
<protein>
    <recommendedName>
        <fullName evidence="13">Dynein light chain</fullName>
    </recommendedName>
</protein>
<dbReference type="AlphaFoldDB" id="A0A0R3WBE7"/>
<evidence type="ECO:0000256" key="13">
    <source>
        <dbReference type="RuleBase" id="RU365010"/>
    </source>
</evidence>
<dbReference type="InterPro" id="IPR001372">
    <property type="entry name" value="Dynein_light_chain_typ-1/2"/>
</dbReference>
<evidence type="ECO:0000256" key="9">
    <source>
        <dbReference type="ARBA" id="ARBA00023017"/>
    </source>
</evidence>
<dbReference type="GO" id="GO:0007017">
    <property type="term" value="P:microtubule-based process"/>
    <property type="evidence" value="ECO:0007669"/>
    <property type="project" value="InterPro"/>
</dbReference>